<comment type="pathway">
    <text evidence="3">Glycerolipid metabolism; triacylglycerol biosynthesis.</text>
</comment>
<evidence type="ECO:0000256" key="4">
    <source>
        <dbReference type="ARBA" id="ARBA00005189"/>
    </source>
</evidence>
<dbReference type="PANTHER" id="PTHR31650">
    <property type="entry name" value="O-ACYLTRANSFERASE (WSD1-LIKE) FAMILY PROTEIN"/>
    <property type="match status" value="1"/>
</dbReference>
<comment type="pathway">
    <text evidence="4">Lipid metabolism.</text>
</comment>
<evidence type="ECO:0008006" key="15">
    <source>
        <dbReference type="Google" id="ProtNLM"/>
    </source>
</evidence>
<feature type="domain" description="O-acyltransferase WSD1-like N-terminal" evidence="11">
    <location>
        <begin position="180"/>
        <end position="327"/>
    </location>
</feature>
<evidence type="ECO:0000256" key="5">
    <source>
        <dbReference type="ARBA" id="ARBA00022679"/>
    </source>
</evidence>
<evidence type="ECO:0000259" key="12">
    <source>
        <dbReference type="Pfam" id="PF06974"/>
    </source>
</evidence>
<protein>
    <recommendedName>
        <fullName evidence="15">Diacylglycerol O-acyltransferase</fullName>
    </recommendedName>
</protein>
<feature type="domain" description="O-acyltransferase WSD1 C-terminal" evidence="12">
    <location>
        <begin position="390"/>
        <end position="530"/>
    </location>
</feature>
<proteinExistence type="inferred from homology"/>
<dbReference type="InterPro" id="IPR009721">
    <property type="entry name" value="O-acyltransferase_WSD1_C"/>
</dbReference>
<organism evidence="13 14">
    <name type="scientific">Taxus chinensis</name>
    <name type="common">Chinese yew</name>
    <name type="synonym">Taxus wallichiana var. chinensis</name>
    <dbReference type="NCBI Taxonomy" id="29808"/>
    <lineage>
        <taxon>Eukaryota</taxon>
        <taxon>Viridiplantae</taxon>
        <taxon>Streptophyta</taxon>
        <taxon>Embryophyta</taxon>
        <taxon>Tracheophyta</taxon>
        <taxon>Spermatophyta</taxon>
        <taxon>Pinopsida</taxon>
        <taxon>Pinidae</taxon>
        <taxon>Conifers II</taxon>
        <taxon>Cupressales</taxon>
        <taxon>Taxaceae</taxon>
        <taxon>Taxus</taxon>
    </lineage>
</organism>
<keyword evidence="5" id="KW-0808">Transferase</keyword>
<keyword evidence="7" id="KW-0012">Acyltransferase</keyword>
<dbReference type="Pfam" id="PF06974">
    <property type="entry name" value="WS_DGAT_C"/>
    <property type="match status" value="1"/>
</dbReference>
<evidence type="ECO:0000256" key="2">
    <source>
        <dbReference type="ARBA" id="ARBA00004240"/>
    </source>
</evidence>
<evidence type="ECO:0000256" key="9">
    <source>
        <dbReference type="ARBA" id="ARBA00047604"/>
    </source>
</evidence>
<dbReference type="OMA" id="NDHIIVP"/>
<name>A0AA38G184_TAXCH</name>
<evidence type="ECO:0000256" key="8">
    <source>
        <dbReference type="ARBA" id="ARBA00024360"/>
    </source>
</evidence>
<sequence>MKKSLREDEIKENIATTKFCQGNSLSSSQGKEALFTEDQHLCMENAHNHGDGLEEAMIQLREIAVKKTDDVNCMVNRSKHEEPLSPVACLNCDKLFDSYILGIVGFKKEIDVQSLKISLQNNLVEHQRFSSIVIKDRKSNLKWCLREVVIDDHVIVPSLSQSFIENPNFVNEYTACLVTAPPLNPCRPLWEVHVLNASSGNAAATLVFRIHHSLGDCVSMLSLILNSTTKTTHAKLPPTVIPHQTSSSQTISTGLLKTVWIKITALWLTFLCLLHYGATLLWTQDRNPLRGGSRAAVSRKRLAHVTLSIDDIFLVKKAVNGTLNDVIMGVLSAGFVRYLSKRQYGSNPRAEHVNVPLKTTVRATVAVNMRHSPMLKDLDNNMKNPSQSMWGNKFGFWLFPLPILYYEDPLQYCRITTVTSRLKKLSLEASMTFAIAKYFPTKLVAYVSNKIAVNSTLGISNVMGPVEEVQYDDNPITHIIPTTQVNYMSMVVHFISYAGEGKLITLVSEEVVPDPQQFCQDCADALQLMKQAVHASAT</sequence>
<keyword evidence="6" id="KW-0256">Endoplasmic reticulum</keyword>
<evidence type="ECO:0000313" key="14">
    <source>
        <dbReference type="Proteomes" id="UP000824469"/>
    </source>
</evidence>
<evidence type="ECO:0000256" key="3">
    <source>
        <dbReference type="ARBA" id="ARBA00004771"/>
    </source>
</evidence>
<dbReference type="EMBL" id="JAHRHJ020000005">
    <property type="protein sequence ID" value="KAH9314259.1"/>
    <property type="molecule type" value="Genomic_DNA"/>
</dbReference>
<evidence type="ECO:0000313" key="13">
    <source>
        <dbReference type="EMBL" id="KAH9314259.1"/>
    </source>
</evidence>
<dbReference type="Proteomes" id="UP000824469">
    <property type="component" value="Unassembled WGS sequence"/>
</dbReference>
<keyword evidence="14" id="KW-1185">Reference proteome</keyword>
<comment type="similarity">
    <text evidence="8">In the N-terminal section; belongs to the long-chain O-acyltransferase family.</text>
</comment>
<dbReference type="PANTHER" id="PTHR31650:SF1">
    <property type="entry name" value="WAX ESTER SYNTHASE_DIACYLGLYCEROL ACYLTRANSFERASE 4-RELATED"/>
    <property type="match status" value="1"/>
</dbReference>
<comment type="subcellular location">
    <subcellularLocation>
        <location evidence="1">Cell membrane</location>
        <topology evidence="1">Single-pass membrane protein</topology>
    </subcellularLocation>
    <subcellularLocation>
        <location evidence="2">Endoplasmic reticulum</location>
    </subcellularLocation>
</comment>
<accession>A0AA38G184</accession>
<evidence type="ECO:0000256" key="10">
    <source>
        <dbReference type="ARBA" id="ARBA00048109"/>
    </source>
</evidence>
<gene>
    <name evidence="13" type="ORF">KI387_022886</name>
</gene>
<dbReference type="InterPro" id="IPR004255">
    <property type="entry name" value="O-acyltransferase_WSD1_N"/>
</dbReference>
<comment type="catalytic activity">
    <reaction evidence="9">
        <text>a long chain fatty alcohol + a fatty acyl-CoA = a long-chain alcohol wax ester + CoA</text>
        <dbReference type="Rhea" id="RHEA:38443"/>
        <dbReference type="ChEBI" id="CHEBI:17135"/>
        <dbReference type="ChEBI" id="CHEBI:57287"/>
        <dbReference type="ChEBI" id="CHEBI:77636"/>
        <dbReference type="ChEBI" id="CHEBI:235323"/>
        <dbReference type="EC" id="2.3.1.75"/>
    </reaction>
</comment>
<comment type="caution">
    <text evidence="13">The sequence shown here is derived from an EMBL/GenBank/DDBJ whole genome shotgun (WGS) entry which is preliminary data.</text>
</comment>
<dbReference type="GO" id="GO:0005789">
    <property type="term" value="C:endoplasmic reticulum membrane"/>
    <property type="evidence" value="ECO:0007669"/>
    <property type="project" value="UniProtKB-SubCell"/>
</dbReference>
<dbReference type="GO" id="GO:0047196">
    <property type="term" value="F:long-chain-alcohol O-fatty-acyltransferase activity"/>
    <property type="evidence" value="ECO:0007669"/>
    <property type="project" value="UniProtKB-EC"/>
</dbReference>
<dbReference type="AlphaFoldDB" id="A0AA38G184"/>
<evidence type="ECO:0000256" key="1">
    <source>
        <dbReference type="ARBA" id="ARBA00004162"/>
    </source>
</evidence>
<evidence type="ECO:0000259" key="11">
    <source>
        <dbReference type="Pfam" id="PF03007"/>
    </source>
</evidence>
<dbReference type="InterPro" id="IPR045034">
    <property type="entry name" value="O-acyltransferase_WSD1-like"/>
</dbReference>
<dbReference type="GO" id="GO:0004144">
    <property type="term" value="F:diacylglycerol O-acyltransferase activity"/>
    <property type="evidence" value="ECO:0007669"/>
    <property type="project" value="UniProtKB-EC"/>
</dbReference>
<comment type="catalytic activity">
    <reaction evidence="10">
        <text>an acyl-CoA + a 1,2-diacyl-sn-glycerol = a triacyl-sn-glycerol + CoA</text>
        <dbReference type="Rhea" id="RHEA:10868"/>
        <dbReference type="ChEBI" id="CHEBI:17815"/>
        <dbReference type="ChEBI" id="CHEBI:57287"/>
        <dbReference type="ChEBI" id="CHEBI:58342"/>
        <dbReference type="ChEBI" id="CHEBI:64615"/>
        <dbReference type="EC" id="2.3.1.20"/>
    </reaction>
</comment>
<reference evidence="13 14" key="1">
    <citation type="journal article" date="2021" name="Nat. Plants">
        <title>The Taxus genome provides insights into paclitaxel biosynthesis.</title>
        <authorList>
            <person name="Xiong X."/>
            <person name="Gou J."/>
            <person name="Liao Q."/>
            <person name="Li Y."/>
            <person name="Zhou Q."/>
            <person name="Bi G."/>
            <person name="Li C."/>
            <person name="Du R."/>
            <person name="Wang X."/>
            <person name="Sun T."/>
            <person name="Guo L."/>
            <person name="Liang H."/>
            <person name="Lu P."/>
            <person name="Wu Y."/>
            <person name="Zhang Z."/>
            <person name="Ro D.K."/>
            <person name="Shang Y."/>
            <person name="Huang S."/>
            <person name="Yan J."/>
        </authorList>
    </citation>
    <scope>NUCLEOTIDE SEQUENCE [LARGE SCALE GENOMIC DNA]</scope>
    <source>
        <strain evidence="13">Ta-2019</strain>
    </source>
</reference>
<evidence type="ECO:0000256" key="7">
    <source>
        <dbReference type="ARBA" id="ARBA00023315"/>
    </source>
</evidence>
<dbReference type="Pfam" id="PF03007">
    <property type="entry name" value="WS_DGAT_cat"/>
    <property type="match status" value="1"/>
</dbReference>
<dbReference type="GO" id="GO:0019432">
    <property type="term" value="P:triglyceride biosynthetic process"/>
    <property type="evidence" value="ECO:0007669"/>
    <property type="project" value="TreeGrafter"/>
</dbReference>
<evidence type="ECO:0000256" key="6">
    <source>
        <dbReference type="ARBA" id="ARBA00022824"/>
    </source>
</evidence>
<dbReference type="GO" id="GO:0005886">
    <property type="term" value="C:plasma membrane"/>
    <property type="evidence" value="ECO:0007669"/>
    <property type="project" value="UniProtKB-SubCell"/>
</dbReference>